<comment type="similarity">
    <text evidence="9">Belongs to the peptidase T1B family.</text>
</comment>
<evidence type="ECO:0000256" key="9">
    <source>
        <dbReference type="HAMAP-Rule" id="MF_02113"/>
    </source>
</evidence>
<dbReference type="GO" id="GO:0010498">
    <property type="term" value="P:proteasomal protein catabolic process"/>
    <property type="evidence" value="ECO:0007669"/>
    <property type="project" value="UniProtKB-UniRule"/>
</dbReference>
<accession>A0A157SZA6</accession>
<comment type="catalytic activity">
    <reaction evidence="1 9">
        <text>Cleavage of peptide bonds with very broad specificity.</text>
        <dbReference type="EC" id="3.4.25.1"/>
    </reaction>
</comment>
<keyword evidence="4 9" id="KW-0888">Threonine protease</keyword>
<dbReference type="GO" id="GO:0004298">
    <property type="term" value="F:threonine-type endopeptidase activity"/>
    <property type="evidence" value="ECO:0007669"/>
    <property type="project" value="UniProtKB-UniRule"/>
</dbReference>
<dbReference type="FunFam" id="3.60.20.10:FF:000049">
    <property type="entry name" value="Proteasome subunit beta"/>
    <property type="match status" value="1"/>
</dbReference>
<dbReference type="CDD" id="cd03764">
    <property type="entry name" value="proteasome_beta_archeal"/>
    <property type="match status" value="1"/>
</dbReference>
<dbReference type="Proteomes" id="UP000076770">
    <property type="component" value="Chromosome i"/>
</dbReference>
<evidence type="ECO:0000256" key="2">
    <source>
        <dbReference type="ARBA" id="ARBA00022490"/>
    </source>
</evidence>
<keyword evidence="8 9" id="KW-0865">Zymogen</keyword>
<comment type="function">
    <text evidence="9">Component of the proteasome core, a large protease complex with broad specificity involved in protein degradation.</text>
</comment>
<keyword evidence="7 9" id="KW-0647">Proteasome</keyword>
<evidence type="ECO:0000313" key="11">
    <source>
        <dbReference type="EMBL" id="SAI84349.1"/>
    </source>
</evidence>
<dbReference type="Gene3D" id="3.60.20.10">
    <property type="entry name" value="Glutamine Phosphoribosylpyrophosphate, subunit 1, domain 1"/>
    <property type="match status" value="1"/>
</dbReference>
<evidence type="ECO:0000313" key="12">
    <source>
        <dbReference type="Proteomes" id="UP000076770"/>
    </source>
</evidence>
<evidence type="ECO:0000256" key="4">
    <source>
        <dbReference type="ARBA" id="ARBA00022698"/>
    </source>
</evidence>
<reference evidence="12" key="1">
    <citation type="submission" date="2016-04" db="EMBL/GenBank/DDBJ databases">
        <authorList>
            <person name="Shah S.A."/>
            <person name="Garrett R.A."/>
        </authorList>
    </citation>
    <scope>NUCLEOTIDE SEQUENCE [LARGE SCALE GENOMIC DNA]</scope>
    <source>
        <strain evidence="12">ATCC 35091 / DSM 1616 / JCM 8930 / NBRC 15331 / P1</strain>
    </source>
</reference>
<feature type="chain" id="PRO_5023245686" description="Proteasome subunit beta" evidence="9">
    <location>
        <begin position="32"/>
        <end position="225"/>
    </location>
</feature>
<evidence type="ECO:0000256" key="7">
    <source>
        <dbReference type="ARBA" id="ARBA00022942"/>
    </source>
</evidence>
<dbReference type="SUPFAM" id="SSF56235">
    <property type="entry name" value="N-terminal nucleophile aminohydrolases (Ntn hydrolases)"/>
    <property type="match status" value="1"/>
</dbReference>
<feature type="active site" description="Nucleophile" evidence="9 10">
    <location>
        <position position="32"/>
    </location>
</feature>
<keyword evidence="3 9" id="KW-0645">Protease</keyword>
<dbReference type="NCBIfam" id="TIGR03634">
    <property type="entry name" value="arc_protsome_B"/>
    <property type="match status" value="1"/>
</dbReference>
<dbReference type="InterPro" id="IPR000243">
    <property type="entry name" value="Pept_T1A_subB"/>
</dbReference>
<evidence type="ECO:0000256" key="6">
    <source>
        <dbReference type="ARBA" id="ARBA00022813"/>
    </source>
</evidence>
<dbReference type="GO" id="GO:0005737">
    <property type="term" value="C:cytoplasm"/>
    <property type="evidence" value="ECO:0007669"/>
    <property type="project" value="UniProtKB-SubCell"/>
</dbReference>
<dbReference type="InterPro" id="IPR019983">
    <property type="entry name" value="Pept_T1A_Psome_bsu_arc"/>
</dbReference>
<feature type="propeptide" id="PRO_5007941447" description="Removed in mature form; by autocatalysis" evidence="9">
    <location>
        <begin position="1"/>
        <end position="31"/>
    </location>
</feature>
<dbReference type="PRINTS" id="PR00141">
    <property type="entry name" value="PROTEASOME"/>
</dbReference>
<proteinExistence type="inferred from homology"/>
<comment type="subcellular location">
    <subcellularLocation>
        <location evidence="9">Cytoplasm</location>
    </subcellularLocation>
</comment>
<keyword evidence="5 9" id="KW-0378">Hydrolase</keyword>
<evidence type="ECO:0000256" key="10">
    <source>
        <dbReference type="PIRSR" id="PIRSR600243-1"/>
    </source>
</evidence>
<dbReference type="EMBL" id="LT549890">
    <property type="protein sequence ID" value="SAI84349.1"/>
    <property type="molecule type" value="Genomic_DNA"/>
</dbReference>
<dbReference type="Pfam" id="PF00227">
    <property type="entry name" value="Proteasome"/>
    <property type="match status" value="1"/>
</dbReference>
<keyword evidence="2 9" id="KW-0963">Cytoplasm</keyword>
<evidence type="ECO:0000256" key="1">
    <source>
        <dbReference type="ARBA" id="ARBA00001198"/>
    </source>
</evidence>
<sequence length="225" mass="24903">MNPKLTVTFLFLLLMVIMGNELQLENKILKGTTTVGIRVNDGVILAADRRASAGFFVANKMVRKVLYITDKIGITTAGSVADLQFIYDVLKNIYHYNSITKYGPISIKGIATRLANVLSATKYFPYIVQILIGGYDDQPRLFNLDYLGDITEENYVATGSGSPVAMGVLEDEYNPKMTLDEAADLAKRAVFSAIKRDSFTGTGVIVAKIHSKGHEELEFYLNKKM</sequence>
<gene>
    <name evidence="9" type="primary">psmB</name>
    <name evidence="11" type="ORF">SSOP1_0795</name>
</gene>
<dbReference type="PROSITE" id="PS51476">
    <property type="entry name" value="PROTEASOME_BETA_2"/>
    <property type="match status" value="1"/>
</dbReference>
<evidence type="ECO:0000256" key="8">
    <source>
        <dbReference type="ARBA" id="ARBA00023145"/>
    </source>
</evidence>
<organism evidence="11 12">
    <name type="scientific">Saccharolobus solfataricus</name>
    <name type="common">Sulfolobus solfataricus</name>
    <dbReference type="NCBI Taxonomy" id="2287"/>
    <lineage>
        <taxon>Archaea</taxon>
        <taxon>Thermoproteota</taxon>
        <taxon>Thermoprotei</taxon>
        <taxon>Sulfolobales</taxon>
        <taxon>Sulfolobaceae</taxon>
        <taxon>Saccharolobus</taxon>
    </lineage>
</organism>
<dbReference type="InterPro" id="IPR016050">
    <property type="entry name" value="Proteasome_bsu_CS"/>
</dbReference>
<dbReference type="PANTHER" id="PTHR32194:SF0">
    <property type="entry name" value="ATP-DEPENDENT PROTEASE SUBUNIT HSLV"/>
    <property type="match status" value="1"/>
</dbReference>
<evidence type="ECO:0000256" key="5">
    <source>
        <dbReference type="ARBA" id="ARBA00022801"/>
    </source>
</evidence>
<name>A0A157SZA6_SACSO</name>
<dbReference type="AlphaFoldDB" id="A0A157SZA6"/>
<protein>
    <recommendedName>
        <fullName evidence="9">Proteasome subunit beta</fullName>
        <ecNumber evidence="9">3.4.25.1</ecNumber>
    </recommendedName>
    <alternativeName>
        <fullName evidence="9">20S proteasome beta subunit</fullName>
    </alternativeName>
    <alternativeName>
        <fullName evidence="9">Proteasome core protein PsmB</fullName>
    </alternativeName>
</protein>
<dbReference type="PANTHER" id="PTHR32194">
    <property type="entry name" value="METALLOPROTEASE TLDD"/>
    <property type="match status" value="1"/>
</dbReference>
<dbReference type="HAMAP" id="MF_02113_A">
    <property type="entry name" value="Proteasome_B_A"/>
    <property type="match status" value="1"/>
</dbReference>
<dbReference type="EC" id="3.4.25.1" evidence="9"/>
<evidence type="ECO:0000256" key="3">
    <source>
        <dbReference type="ARBA" id="ARBA00022670"/>
    </source>
</evidence>
<dbReference type="PROSITE" id="PS00854">
    <property type="entry name" value="PROTEASOME_BETA_1"/>
    <property type="match status" value="1"/>
</dbReference>
<keyword evidence="6 9" id="KW-0068">Autocatalytic cleavage</keyword>
<dbReference type="InterPro" id="IPR001353">
    <property type="entry name" value="Proteasome_sua/b"/>
</dbReference>
<dbReference type="InterPro" id="IPR029055">
    <property type="entry name" value="Ntn_hydrolases_N"/>
</dbReference>
<dbReference type="GO" id="GO:0019774">
    <property type="term" value="C:proteasome core complex, beta-subunit complex"/>
    <property type="evidence" value="ECO:0007669"/>
    <property type="project" value="UniProtKB-UniRule"/>
</dbReference>
<dbReference type="InterPro" id="IPR023333">
    <property type="entry name" value="Proteasome_suB-type"/>
</dbReference>
<comment type="subunit">
    <text evidence="9">The 20S proteasome core is composed of 14 alpha and 14 beta subunits that assemble into four stacked heptameric rings, resulting in a barrel-shaped structure. The two inner rings, each composed of seven catalytic beta subunits, are sandwiched by two outer rings, each composed of seven alpha subunits. The catalytic chamber with the active sites is on the inside of the barrel. Has a gated structure, the ends of the cylinder being occluded by the N-termini of the alpha-subunits. Is capped at one or both ends by the proteasome regulatory ATPase, PAN.</text>
</comment>
<comment type="activity regulation">
    <text evidence="9">The formation of the proteasomal ATPase PAN-20S proteasome complex, via the docking of the C-termini of PAN into the intersubunit pockets in the alpha-rings, triggers opening of the gate for substrate entry. Interconversion between the open-gate and close-gate conformations leads to a dynamic regulation of the 20S proteasome proteolysis activity.</text>
</comment>
<dbReference type="PATRIC" id="fig|2287.9.peg.795"/>